<dbReference type="PRINTS" id="PR00419">
    <property type="entry name" value="ADXRDTASE"/>
</dbReference>
<dbReference type="AlphaFoldDB" id="A0A9J6QYX8"/>
<keyword evidence="3" id="KW-1185">Reference proteome</keyword>
<dbReference type="InterPro" id="IPR009051">
    <property type="entry name" value="Helical_ferredxn"/>
</dbReference>
<reference evidence="2" key="1">
    <citation type="submission" date="2022-09" db="EMBL/GenBank/DDBJ databases">
        <title>Culturomic study of gut microbiota in children with autism spectrum disorder.</title>
        <authorList>
            <person name="Efimov B.A."/>
            <person name="Chaplin A.V."/>
            <person name="Sokolova S.R."/>
            <person name="Pikina A.P."/>
            <person name="Korzhanova M."/>
            <person name="Belova V."/>
            <person name="Korostin D."/>
        </authorList>
    </citation>
    <scope>NUCLEOTIDE SEQUENCE</scope>
    <source>
        <strain evidence="2">ASD5510</strain>
    </source>
</reference>
<gene>
    <name evidence="2" type="ORF">OBO34_20580</name>
</gene>
<comment type="caution">
    <text evidence="2">The sequence shown here is derived from an EMBL/GenBank/DDBJ whole genome shotgun (WGS) entry which is preliminary data.</text>
</comment>
<dbReference type="Pfam" id="PF14691">
    <property type="entry name" value="Fer4_20"/>
    <property type="match status" value="1"/>
</dbReference>
<dbReference type="SUPFAM" id="SSF140490">
    <property type="entry name" value="Nqo1C-terminal domain-like"/>
    <property type="match status" value="1"/>
</dbReference>
<evidence type="ECO:0000259" key="1">
    <source>
        <dbReference type="SMART" id="SM00928"/>
    </source>
</evidence>
<dbReference type="Pfam" id="PF10589">
    <property type="entry name" value="NADH_4Fe-4S"/>
    <property type="match status" value="1"/>
</dbReference>
<dbReference type="SUPFAM" id="SSF51971">
    <property type="entry name" value="Nucleotide-binding domain"/>
    <property type="match status" value="1"/>
</dbReference>
<dbReference type="InterPro" id="IPR036188">
    <property type="entry name" value="FAD/NAD-bd_sf"/>
</dbReference>
<dbReference type="SUPFAM" id="SSF46548">
    <property type="entry name" value="alpha-helical ferredoxin"/>
    <property type="match status" value="1"/>
</dbReference>
<dbReference type="EMBL" id="JAOSHN010000013">
    <property type="protein sequence ID" value="MCU7380713.1"/>
    <property type="molecule type" value="Genomic_DNA"/>
</dbReference>
<dbReference type="RefSeq" id="WP_148396642.1">
    <property type="nucleotide sequence ID" value="NZ_JAJAGH010000003.1"/>
</dbReference>
<evidence type="ECO:0000313" key="2">
    <source>
        <dbReference type="EMBL" id="MCU7380713.1"/>
    </source>
</evidence>
<protein>
    <submittedName>
        <fullName evidence="2">NAD(P)-binding protein</fullName>
    </submittedName>
</protein>
<dbReference type="SMART" id="SM00928">
    <property type="entry name" value="NADH_4Fe-4S"/>
    <property type="match status" value="1"/>
</dbReference>
<dbReference type="PANTHER" id="PTHR42783">
    <property type="entry name" value="GLUTAMATE SYNTHASE [NADPH] SMALL CHAIN"/>
    <property type="match status" value="1"/>
</dbReference>
<name>A0A9J6QYX8_9FIRM</name>
<evidence type="ECO:0000313" key="3">
    <source>
        <dbReference type="Proteomes" id="UP001065549"/>
    </source>
</evidence>
<dbReference type="InterPro" id="IPR019575">
    <property type="entry name" value="Nuop51_4Fe4S-bd"/>
</dbReference>
<organism evidence="2 3">
    <name type="scientific">Hominibacterium faecale</name>
    <dbReference type="NCBI Taxonomy" id="2839743"/>
    <lineage>
        <taxon>Bacteria</taxon>
        <taxon>Bacillati</taxon>
        <taxon>Bacillota</taxon>
        <taxon>Clostridia</taxon>
        <taxon>Peptostreptococcales</taxon>
        <taxon>Anaerovoracaceae</taxon>
        <taxon>Hominibacterium</taxon>
    </lineage>
</organism>
<feature type="domain" description="NADH-ubiquinone oxidoreductase 51kDa subunit iron-sulphur binding" evidence="1">
    <location>
        <begin position="37"/>
        <end position="84"/>
    </location>
</feature>
<dbReference type="InterPro" id="IPR023753">
    <property type="entry name" value="FAD/NAD-binding_dom"/>
</dbReference>
<accession>A0A9J6QYX8</accession>
<dbReference type="PANTHER" id="PTHR42783:SF3">
    <property type="entry name" value="GLUTAMATE SYNTHASE [NADPH] SMALL CHAIN-RELATED"/>
    <property type="match status" value="1"/>
</dbReference>
<dbReference type="Gene3D" id="3.50.50.60">
    <property type="entry name" value="FAD/NAD(P)-binding domain"/>
    <property type="match status" value="2"/>
</dbReference>
<dbReference type="NCBIfam" id="NF009410">
    <property type="entry name" value="PRK12771.1"/>
    <property type="match status" value="1"/>
</dbReference>
<dbReference type="GO" id="GO:0016491">
    <property type="term" value="F:oxidoreductase activity"/>
    <property type="evidence" value="ECO:0007669"/>
    <property type="project" value="InterPro"/>
</dbReference>
<sequence>MSRLDIKTRDQSQMVIEGLYQDLERRIVASPPGQCPVDMAASFLKLCHAQTCGKCVPCRVGLGQMLNLIDDLLDLSEETSLDTLDLIENTAVAIRDSADCAIGTEAANMVLRGLSGFRDDYEEHALRNRCTEDIQKGKQPVPCVALCPAGVDVPGYSALVLEGRYEDAVRLIRKDNPFPTVCALICEHPCEARCRRNLIDAPINIRGLKRYAVDNSGPVEVPEKMDDTGKRVAIIGGGPTGLSAAYFLSIMGHKATVFEKRSQLGGMLRYGIPNYRLPRERLQYDIDAILSAGVEVKTDFDVNDAENIQAIRAEYDAVYIGIGAHTYKEMGIEGEFSKGVIPAVEMLRGIGDDAMPDFKNKAVAVIGGGNVAMDVARTAKRLGASEVTIVYRRRRNDMTALDEEIEGAIAEGCDLLQLKAPAKIESTQEGRVKALWVKPQLAGEADNSGRPRPIDAQAEEECIPCQIIISAIGQGIESHSFENCGVPVAKGSISASSSSQIETMEGVFAGGDCVTGPSTAINAIAAGKVAAANIDNYLGYHHEIEVDVQIPEPRIMDKKPCGRMELKLRYARERGNDFLAIEQGMTAEEAAQEASRCLRCDYFGFGSFKGGRVEKW</sequence>
<dbReference type="InterPro" id="IPR037207">
    <property type="entry name" value="Nuop51_4Fe4S-bd_sf"/>
</dbReference>
<dbReference type="Proteomes" id="UP001065549">
    <property type="component" value="Unassembled WGS sequence"/>
</dbReference>
<dbReference type="InterPro" id="IPR028261">
    <property type="entry name" value="DPD_II"/>
</dbReference>
<dbReference type="GO" id="GO:0051539">
    <property type="term" value="F:4 iron, 4 sulfur cluster binding"/>
    <property type="evidence" value="ECO:0007669"/>
    <property type="project" value="InterPro"/>
</dbReference>
<dbReference type="Gene3D" id="1.10.1060.10">
    <property type="entry name" value="Alpha-helical ferredoxin"/>
    <property type="match status" value="1"/>
</dbReference>
<proteinExistence type="predicted"/>
<dbReference type="Pfam" id="PF07992">
    <property type="entry name" value="Pyr_redox_2"/>
    <property type="match status" value="1"/>
</dbReference>